<dbReference type="SUPFAM" id="SSF81321">
    <property type="entry name" value="Family A G protein-coupled receptor-like"/>
    <property type="match status" value="1"/>
</dbReference>
<dbReference type="InterPro" id="IPR000276">
    <property type="entry name" value="GPCR_Rhodpsn"/>
</dbReference>
<gene>
    <name evidence="7" type="ORF">QR680_014903</name>
</gene>
<protein>
    <recommendedName>
        <fullName evidence="6">G-protein coupled receptors family 1 profile domain-containing protein</fullName>
    </recommendedName>
</protein>
<feature type="transmembrane region" description="Helical" evidence="5">
    <location>
        <begin position="45"/>
        <end position="70"/>
    </location>
</feature>
<keyword evidence="3 5" id="KW-1133">Transmembrane helix</keyword>
<proteinExistence type="predicted"/>
<evidence type="ECO:0000256" key="5">
    <source>
        <dbReference type="SAM" id="Phobius"/>
    </source>
</evidence>
<dbReference type="GO" id="GO:0004930">
    <property type="term" value="F:G protein-coupled receptor activity"/>
    <property type="evidence" value="ECO:0007669"/>
    <property type="project" value="InterPro"/>
</dbReference>
<sequence length="326" mass="37891">MPVSEVAAVTASYIELVIGIFGLFGNVNILVAVYTRKHLRSKCALLMALIAFYDSISIFFEFFQAFGFLFSIEFSRRECFNYIFMYSFVLHLQIFTVLSLAVDRFVSIVFPTRYRIISAKRWIIATCIPGLIVNVVFLPWANFTMDDGITDGCNPPESLPLTVAIWWSRMTVTVNVLVVITYISLVIAIKIIVRRFSESIHNQQEEDFFLVQKKVVHTISIVILVICGTWFFTQTIAFFYYGSSTLSEQFWFQALSETAAVPVMFGYSLNYYVYFWRSYEYRKVFKAQLWALLPCTRRKLFLRRKSRSQAGVKRNALYPHRTDSNH</sequence>
<dbReference type="SMART" id="SM01381">
    <property type="entry name" value="7TM_GPCR_Srsx"/>
    <property type="match status" value="1"/>
</dbReference>
<feature type="domain" description="G-protein coupled receptors family 1 profile" evidence="6">
    <location>
        <begin position="25"/>
        <end position="274"/>
    </location>
</feature>
<comment type="caution">
    <text evidence="7">The sequence shown here is derived from an EMBL/GenBank/DDBJ whole genome shotgun (WGS) entry which is preliminary data.</text>
</comment>
<name>A0AA39IBX5_9BILA</name>
<organism evidence="7 8">
    <name type="scientific">Steinernema hermaphroditum</name>
    <dbReference type="NCBI Taxonomy" id="289476"/>
    <lineage>
        <taxon>Eukaryota</taxon>
        <taxon>Metazoa</taxon>
        <taxon>Ecdysozoa</taxon>
        <taxon>Nematoda</taxon>
        <taxon>Chromadorea</taxon>
        <taxon>Rhabditida</taxon>
        <taxon>Tylenchina</taxon>
        <taxon>Panagrolaimomorpha</taxon>
        <taxon>Strongyloidoidea</taxon>
        <taxon>Steinernematidae</taxon>
        <taxon>Steinernema</taxon>
    </lineage>
</organism>
<evidence type="ECO:0000256" key="4">
    <source>
        <dbReference type="ARBA" id="ARBA00023136"/>
    </source>
</evidence>
<keyword evidence="2 5" id="KW-0812">Transmembrane</keyword>
<dbReference type="Gene3D" id="1.20.1070.10">
    <property type="entry name" value="Rhodopsin 7-helix transmembrane proteins"/>
    <property type="match status" value="1"/>
</dbReference>
<dbReference type="Pfam" id="PF10320">
    <property type="entry name" value="7TM_GPCR_Srsx"/>
    <property type="match status" value="1"/>
</dbReference>
<dbReference type="GO" id="GO:0016020">
    <property type="term" value="C:membrane"/>
    <property type="evidence" value="ECO:0007669"/>
    <property type="project" value="UniProtKB-SubCell"/>
</dbReference>
<accession>A0AA39IBX5</accession>
<dbReference type="PANTHER" id="PTHR23360">
    <property type="entry name" value="G-PROTEIN COUPLED RECEPTORS FAMILY 1 PROFILE DOMAIN-CONTAINING PROTEIN-RELATED"/>
    <property type="match status" value="1"/>
</dbReference>
<reference evidence="7" key="1">
    <citation type="submission" date="2023-06" db="EMBL/GenBank/DDBJ databases">
        <title>Genomic analysis of the entomopathogenic nematode Steinernema hermaphroditum.</title>
        <authorList>
            <person name="Schwarz E.M."/>
            <person name="Heppert J.K."/>
            <person name="Baniya A."/>
            <person name="Schwartz H.T."/>
            <person name="Tan C.-H."/>
            <person name="Antoshechkin I."/>
            <person name="Sternberg P.W."/>
            <person name="Goodrich-Blair H."/>
            <person name="Dillman A.R."/>
        </authorList>
    </citation>
    <scope>NUCLEOTIDE SEQUENCE</scope>
    <source>
        <strain evidence="7">PS9179</strain>
        <tissue evidence="7">Whole animal</tissue>
    </source>
</reference>
<dbReference type="EMBL" id="JAUCMV010000002">
    <property type="protein sequence ID" value="KAK0420810.1"/>
    <property type="molecule type" value="Genomic_DNA"/>
</dbReference>
<evidence type="ECO:0000313" key="8">
    <source>
        <dbReference type="Proteomes" id="UP001175271"/>
    </source>
</evidence>
<evidence type="ECO:0000256" key="3">
    <source>
        <dbReference type="ARBA" id="ARBA00022989"/>
    </source>
</evidence>
<feature type="transmembrane region" description="Helical" evidence="5">
    <location>
        <begin position="172"/>
        <end position="193"/>
    </location>
</feature>
<dbReference type="InterPro" id="IPR047130">
    <property type="entry name" value="7TM_GPCR_Srsx_nematod"/>
</dbReference>
<dbReference type="InterPro" id="IPR017452">
    <property type="entry name" value="GPCR_Rhodpsn_7TM"/>
</dbReference>
<dbReference type="InterPro" id="IPR019424">
    <property type="entry name" value="7TM_GPCR_Srsx"/>
</dbReference>
<dbReference type="AlphaFoldDB" id="A0AA39IBX5"/>
<feature type="transmembrane region" description="Helical" evidence="5">
    <location>
        <begin position="122"/>
        <end position="141"/>
    </location>
</feature>
<feature type="transmembrane region" description="Helical" evidence="5">
    <location>
        <begin position="214"/>
        <end position="239"/>
    </location>
</feature>
<dbReference type="PROSITE" id="PS50262">
    <property type="entry name" value="G_PROTEIN_RECEP_F1_2"/>
    <property type="match status" value="1"/>
</dbReference>
<feature type="transmembrane region" description="Helical" evidence="5">
    <location>
        <begin position="12"/>
        <end position="33"/>
    </location>
</feature>
<comment type="subcellular location">
    <subcellularLocation>
        <location evidence="1">Membrane</location>
    </subcellularLocation>
</comment>
<keyword evidence="4 5" id="KW-0472">Membrane</keyword>
<evidence type="ECO:0000256" key="2">
    <source>
        <dbReference type="ARBA" id="ARBA00022692"/>
    </source>
</evidence>
<dbReference type="PANTHER" id="PTHR23360:SF37">
    <property type="entry name" value="G-PROTEIN COUPLED RECEPTORS FAMILY 1 PROFILE DOMAIN-CONTAINING PROTEIN"/>
    <property type="match status" value="1"/>
</dbReference>
<evidence type="ECO:0000256" key="1">
    <source>
        <dbReference type="ARBA" id="ARBA00004370"/>
    </source>
</evidence>
<keyword evidence="8" id="KW-1185">Reference proteome</keyword>
<feature type="transmembrane region" description="Helical" evidence="5">
    <location>
        <begin position="82"/>
        <end position="102"/>
    </location>
</feature>
<evidence type="ECO:0000259" key="6">
    <source>
        <dbReference type="PROSITE" id="PS50262"/>
    </source>
</evidence>
<feature type="transmembrane region" description="Helical" evidence="5">
    <location>
        <begin position="259"/>
        <end position="276"/>
    </location>
</feature>
<dbReference type="Proteomes" id="UP001175271">
    <property type="component" value="Unassembled WGS sequence"/>
</dbReference>
<evidence type="ECO:0000313" key="7">
    <source>
        <dbReference type="EMBL" id="KAK0420810.1"/>
    </source>
</evidence>